<dbReference type="EMBL" id="JBANRG010000031">
    <property type="protein sequence ID" value="KAK7451310.1"/>
    <property type="molecule type" value="Genomic_DNA"/>
</dbReference>
<dbReference type="SUPFAM" id="SSF103473">
    <property type="entry name" value="MFS general substrate transporter"/>
    <property type="match status" value="1"/>
</dbReference>
<feature type="transmembrane region" description="Helical" evidence="7">
    <location>
        <begin position="392"/>
        <end position="411"/>
    </location>
</feature>
<feature type="transmembrane region" description="Helical" evidence="7">
    <location>
        <begin position="367"/>
        <end position="385"/>
    </location>
</feature>
<feature type="compositionally biased region" description="Low complexity" evidence="6">
    <location>
        <begin position="1"/>
        <end position="14"/>
    </location>
</feature>
<organism evidence="9 10">
    <name type="scientific">Marasmiellus scandens</name>
    <dbReference type="NCBI Taxonomy" id="2682957"/>
    <lineage>
        <taxon>Eukaryota</taxon>
        <taxon>Fungi</taxon>
        <taxon>Dikarya</taxon>
        <taxon>Basidiomycota</taxon>
        <taxon>Agaricomycotina</taxon>
        <taxon>Agaricomycetes</taxon>
        <taxon>Agaricomycetidae</taxon>
        <taxon>Agaricales</taxon>
        <taxon>Marasmiineae</taxon>
        <taxon>Omphalotaceae</taxon>
        <taxon>Marasmiellus</taxon>
    </lineage>
</organism>
<name>A0ABR1J5Q3_9AGAR</name>
<feature type="transmembrane region" description="Helical" evidence="7">
    <location>
        <begin position="258"/>
        <end position="277"/>
    </location>
</feature>
<keyword evidence="4 7" id="KW-1133">Transmembrane helix</keyword>
<feature type="transmembrane region" description="Helical" evidence="7">
    <location>
        <begin position="327"/>
        <end position="347"/>
    </location>
</feature>
<evidence type="ECO:0000256" key="3">
    <source>
        <dbReference type="ARBA" id="ARBA00022692"/>
    </source>
</evidence>
<evidence type="ECO:0000256" key="7">
    <source>
        <dbReference type="SAM" id="Phobius"/>
    </source>
</evidence>
<evidence type="ECO:0000259" key="8">
    <source>
        <dbReference type="PROSITE" id="PS50850"/>
    </source>
</evidence>
<dbReference type="Gene3D" id="1.20.1250.20">
    <property type="entry name" value="MFS general substrate transporter like domains"/>
    <property type="match status" value="2"/>
</dbReference>
<evidence type="ECO:0000256" key="1">
    <source>
        <dbReference type="ARBA" id="ARBA00004141"/>
    </source>
</evidence>
<feature type="compositionally biased region" description="Basic and acidic residues" evidence="6">
    <location>
        <begin position="542"/>
        <end position="551"/>
    </location>
</feature>
<feature type="transmembrane region" description="Helical" evidence="7">
    <location>
        <begin position="194"/>
        <end position="214"/>
    </location>
</feature>
<feature type="domain" description="Major facilitator superfamily (MFS) profile" evidence="8">
    <location>
        <begin position="36"/>
        <end position="542"/>
    </location>
</feature>
<proteinExistence type="predicted"/>
<feature type="transmembrane region" description="Helical" evidence="7">
    <location>
        <begin position="226"/>
        <end position="246"/>
    </location>
</feature>
<feature type="transmembrane region" description="Helical" evidence="7">
    <location>
        <begin position="102"/>
        <end position="121"/>
    </location>
</feature>
<comment type="subcellular location">
    <subcellularLocation>
        <location evidence="1">Membrane</location>
        <topology evidence="1">Multi-pass membrane protein</topology>
    </subcellularLocation>
</comment>
<evidence type="ECO:0000256" key="6">
    <source>
        <dbReference type="SAM" id="MobiDB-lite"/>
    </source>
</evidence>
<gene>
    <name evidence="9" type="ORF">VKT23_012652</name>
</gene>
<dbReference type="InterPro" id="IPR036259">
    <property type="entry name" value="MFS_trans_sf"/>
</dbReference>
<sequence>MSHSLSRESTSSVSVDATHPNKTPLPERSLWNSIGIVSTCTLAMIINISNTTLVSISLPVIASDLAIGQVELQWLLSGFALSSGCLLLICGRLADLYGQKKVFVLGSFWLIAFSLGCGFAQDSLTLNILRGLQGVGCAATIPASLGTLARAFPPGRARDIAFATFAAGAPIGGVFGNMFGALTTEFTSRSWRSAFYLSCGIVLLSVIGAIAFFDTDEPATDTDRRVDWIGSFLVTSGLVLIVFVLAQGEIAPNKWATPYIIALLIVGVLLLSGFIFWQYHLERIQSKTPPKDSTLDKISTFLENRRYLPSPPPLMCLSMWTRARGQIAVVMFIALLNWAAFTGWLYWVVLFYQNYLGLKPLDTAVRLLPMFVTGIILNTIFALIVGRVPVIVLFALGTCMTGCASLLFALIDPNAVYWAFGFPSTILSVMGADFVFASGTLFVAKVSVGHEQSVAGAVFQTMAQIGASIGVTVSTVVFNRVLVKGEERAGLALSESITPDVPRNVQLDAYSASQWTNFTFGMIATALALIFLRNAGIIGRSDEVTGNDTEKNASCVTHSEDRKDFEKTRSS</sequence>
<keyword evidence="3 7" id="KW-0812">Transmembrane</keyword>
<keyword evidence="2" id="KW-0813">Transport</keyword>
<feature type="transmembrane region" description="Helical" evidence="7">
    <location>
        <begin position="417"/>
        <end position="442"/>
    </location>
</feature>
<evidence type="ECO:0000313" key="10">
    <source>
        <dbReference type="Proteomes" id="UP001498398"/>
    </source>
</evidence>
<protein>
    <recommendedName>
        <fullName evidence="8">Major facilitator superfamily (MFS) profile domain-containing protein</fullName>
    </recommendedName>
</protein>
<dbReference type="PANTHER" id="PTHR42718:SF9">
    <property type="entry name" value="MAJOR FACILITATOR SUPERFAMILY MULTIDRUG TRANSPORTER MFSC"/>
    <property type="match status" value="1"/>
</dbReference>
<dbReference type="InterPro" id="IPR011701">
    <property type="entry name" value="MFS"/>
</dbReference>
<dbReference type="PANTHER" id="PTHR42718">
    <property type="entry name" value="MAJOR FACILITATOR SUPERFAMILY MULTIDRUG TRANSPORTER MFSC"/>
    <property type="match status" value="1"/>
</dbReference>
<feature type="transmembrane region" description="Helical" evidence="7">
    <location>
        <begin position="30"/>
        <end position="52"/>
    </location>
</feature>
<feature type="transmembrane region" description="Helical" evidence="7">
    <location>
        <begin position="72"/>
        <end position="90"/>
    </location>
</feature>
<dbReference type="InterPro" id="IPR020846">
    <property type="entry name" value="MFS_dom"/>
</dbReference>
<feature type="region of interest" description="Disordered" evidence="6">
    <location>
        <begin position="542"/>
        <end position="571"/>
    </location>
</feature>
<reference evidence="9 10" key="1">
    <citation type="submission" date="2024-01" db="EMBL/GenBank/DDBJ databases">
        <title>A draft genome for the cacao thread blight pathogen Marasmiellus scandens.</title>
        <authorList>
            <person name="Baruah I.K."/>
            <person name="Leung J."/>
            <person name="Bukari Y."/>
            <person name="Amoako-Attah I."/>
            <person name="Meinhardt L.W."/>
            <person name="Bailey B.A."/>
            <person name="Cohen S.P."/>
        </authorList>
    </citation>
    <scope>NUCLEOTIDE SEQUENCE [LARGE SCALE GENOMIC DNA]</scope>
    <source>
        <strain evidence="9 10">GH-19</strain>
    </source>
</reference>
<feature type="region of interest" description="Disordered" evidence="6">
    <location>
        <begin position="1"/>
        <end position="21"/>
    </location>
</feature>
<dbReference type="Pfam" id="PF07690">
    <property type="entry name" value="MFS_1"/>
    <property type="match status" value="1"/>
</dbReference>
<evidence type="ECO:0000256" key="5">
    <source>
        <dbReference type="ARBA" id="ARBA00023136"/>
    </source>
</evidence>
<keyword evidence="5 7" id="KW-0472">Membrane</keyword>
<feature type="compositionally biased region" description="Basic and acidic residues" evidence="6">
    <location>
        <begin position="558"/>
        <end position="571"/>
    </location>
</feature>
<comment type="caution">
    <text evidence="9">The sequence shown here is derived from an EMBL/GenBank/DDBJ whole genome shotgun (WGS) entry which is preliminary data.</text>
</comment>
<dbReference type="Proteomes" id="UP001498398">
    <property type="component" value="Unassembled WGS sequence"/>
</dbReference>
<evidence type="ECO:0000256" key="2">
    <source>
        <dbReference type="ARBA" id="ARBA00022448"/>
    </source>
</evidence>
<feature type="transmembrane region" description="Helical" evidence="7">
    <location>
        <begin position="160"/>
        <end position="182"/>
    </location>
</feature>
<accession>A0ABR1J5Q3</accession>
<evidence type="ECO:0000256" key="4">
    <source>
        <dbReference type="ARBA" id="ARBA00022989"/>
    </source>
</evidence>
<feature type="transmembrane region" description="Helical" evidence="7">
    <location>
        <begin position="515"/>
        <end position="532"/>
    </location>
</feature>
<dbReference type="PROSITE" id="PS50850">
    <property type="entry name" value="MFS"/>
    <property type="match status" value="1"/>
</dbReference>
<evidence type="ECO:0000313" key="9">
    <source>
        <dbReference type="EMBL" id="KAK7451310.1"/>
    </source>
</evidence>
<keyword evidence="10" id="KW-1185">Reference proteome</keyword>